<reference evidence="1 2" key="1">
    <citation type="journal article" date="2014" name="Agronomy (Basel)">
        <title>A Draft Genome Sequence for Ensete ventricosum, the Drought-Tolerant Tree Against Hunger.</title>
        <authorList>
            <person name="Harrison J."/>
            <person name="Moore K.A."/>
            <person name="Paszkiewicz K."/>
            <person name="Jones T."/>
            <person name="Grant M."/>
            <person name="Ambacheew D."/>
            <person name="Muzemil S."/>
            <person name="Studholme D.J."/>
        </authorList>
    </citation>
    <scope>NUCLEOTIDE SEQUENCE [LARGE SCALE GENOMIC DNA]</scope>
</reference>
<comment type="caution">
    <text evidence="1">The sequence shown here is derived from an EMBL/GenBank/DDBJ whole genome shotgun (WGS) entry which is preliminary data.</text>
</comment>
<accession>A0A426ZB11</accession>
<proteinExistence type="predicted"/>
<evidence type="ECO:0000313" key="1">
    <source>
        <dbReference type="EMBL" id="RRT61180.1"/>
    </source>
</evidence>
<feature type="non-terminal residue" evidence="1">
    <location>
        <position position="99"/>
    </location>
</feature>
<sequence length="99" mass="10879">MLPLKFPNSDIRTKVFIRKIGFKLHVMRLNRVESFYAFLLCFHSEGSEEEGRLATASPHIGSATHGQVAAKALARRRPVVAKASLQGQRPQPALSPIGA</sequence>
<protein>
    <submittedName>
        <fullName evidence="1">Uncharacterized protein</fullName>
    </submittedName>
</protein>
<evidence type="ECO:0000313" key="2">
    <source>
        <dbReference type="Proteomes" id="UP000287651"/>
    </source>
</evidence>
<dbReference type="AlphaFoldDB" id="A0A426ZB11"/>
<dbReference type="EMBL" id="AMZH03007499">
    <property type="protein sequence ID" value="RRT61180.1"/>
    <property type="molecule type" value="Genomic_DNA"/>
</dbReference>
<organism evidence="1 2">
    <name type="scientific">Ensete ventricosum</name>
    <name type="common">Abyssinian banana</name>
    <name type="synonym">Musa ensete</name>
    <dbReference type="NCBI Taxonomy" id="4639"/>
    <lineage>
        <taxon>Eukaryota</taxon>
        <taxon>Viridiplantae</taxon>
        <taxon>Streptophyta</taxon>
        <taxon>Embryophyta</taxon>
        <taxon>Tracheophyta</taxon>
        <taxon>Spermatophyta</taxon>
        <taxon>Magnoliopsida</taxon>
        <taxon>Liliopsida</taxon>
        <taxon>Zingiberales</taxon>
        <taxon>Musaceae</taxon>
        <taxon>Ensete</taxon>
    </lineage>
</organism>
<gene>
    <name evidence="1" type="ORF">B296_00027716</name>
</gene>
<dbReference type="Proteomes" id="UP000287651">
    <property type="component" value="Unassembled WGS sequence"/>
</dbReference>
<name>A0A426ZB11_ENSVE</name>